<gene>
    <name evidence="1" type="ORF">Goshw_015291</name>
</gene>
<feature type="non-terminal residue" evidence="1">
    <location>
        <position position="1"/>
    </location>
</feature>
<evidence type="ECO:0000313" key="1">
    <source>
        <dbReference type="EMBL" id="MBA0855544.1"/>
    </source>
</evidence>
<dbReference type="PANTHER" id="PTHR33090">
    <property type="entry name" value="DUF3774 DOMAIN PROTEIN-RELATED"/>
    <property type="match status" value="1"/>
</dbReference>
<dbReference type="InterPro" id="IPR022251">
    <property type="entry name" value="DUF3774_wound-induced"/>
</dbReference>
<protein>
    <submittedName>
        <fullName evidence="1">Uncharacterized protein</fullName>
    </submittedName>
</protein>
<keyword evidence="2" id="KW-1185">Reference proteome</keyword>
<comment type="caution">
    <text evidence="1">The sequence shown here is derived from an EMBL/GenBank/DDBJ whole genome shotgun (WGS) entry which is preliminary data.</text>
</comment>
<evidence type="ECO:0000313" key="2">
    <source>
        <dbReference type="Proteomes" id="UP000593576"/>
    </source>
</evidence>
<name>A0A7J9LA12_GOSSC</name>
<dbReference type="AlphaFoldDB" id="A0A7J9LA12"/>
<organism evidence="1 2">
    <name type="scientific">Gossypium schwendimanii</name>
    <name type="common">Cotton</name>
    <dbReference type="NCBI Taxonomy" id="34291"/>
    <lineage>
        <taxon>Eukaryota</taxon>
        <taxon>Viridiplantae</taxon>
        <taxon>Streptophyta</taxon>
        <taxon>Embryophyta</taxon>
        <taxon>Tracheophyta</taxon>
        <taxon>Spermatophyta</taxon>
        <taxon>Magnoliopsida</taxon>
        <taxon>eudicotyledons</taxon>
        <taxon>Gunneridae</taxon>
        <taxon>Pentapetalae</taxon>
        <taxon>rosids</taxon>
        <taxon>malvids</taxon>
        <taxon>Malvales</taxon>
        <taxon>Malvaceae</taxon>
        <taxon>Malvoideae</taxon>
        <taxon>Gossypium</taxon>
    </lineage>
</organism>
<dbReference type="Pfam" id="PF12609">
    <property type="entry name" value="DUF3774"/>
    <property type="match status" value="1"/>
</dbReference>
<sequence length="145" mass="15844">MMLDWDPPPTLFLFEKEEADKRSSTSKTNGQRGFVTPIACIIPSTSSGNNGLITKDKLLLLTKQIAASVGAVEALKDQGFWRWNHGIRALNQSAKNNVRSYSQANKLSSSSIVQSKTRGEKVKAGRGIFEKSDVIGLFGSLLTLM</sequence>
<proteinExistence type="predicted"/>
<reference evidence="1 2" key="1">
    <citation type="journal article" date="2019" name="Genome Biol. Evol.">
        <title>Insights into the evolution of the New World diploid cottons (Gossypium, subgenus Houzingenia) based on genome sequencing.</title>
        <authorList>
            <person name="Grover C.E."/>
            <person name="Arick M.A. 2nd"/>
            <person name="Thrash A."/>
            <person name="Conover J.L."/>
            <person name="Sanders W.S."/>
            <person name="Peterson D.G."/>
            <person name="Frelichowski J.E."/>
            <person name="Scheffler J.A."/>
            <person name="Scheffler B.E."/>
            <person name="Wendel J.F."/>
        </authorList>
    </citation>
    <scope>NUCLEOTIDE SEQUENCE [LARGE SCALE GENOMIC DNA]</scope>
    <source>
        <strain evidence="1">1</strain>
        <tissue evidence="1">Leaf</tissue>
    </source>
</reference>
<dbReference type="Proteomes" id="UP000593576">
    <property type="component" value="Unassembled WGS sequence"/>
</dbReference>
<accession>A0A7J9LA12</accession>
<dbReference type="OrthoDB" id="691528at2759"/>
<dbReference type="EMBL" id="JABFAF010000005">
    <property type="protein sequence ID" value="MBA0855544.1"/>
    <property type="molecule type" value="Genomic_DNA"/>
</dbReference>